<name>A0A9X3UHP6_9HYPH</name>
<keyword evidence="2" id="KW-1185">Reference proteome</keyword>
<organism evidence="1 2">
    <name type="scientific">Hoeflea prorocentri</name>
    <dbReference type="NCBI Taxonomy" id="1922333"/>
    <lineage>
        <taxon>Bacteria</taxon>
        <taxon>Pseudomonadati</taxon>
        <taxon>Pseudomonadota</taxon>
        <taxon>Alphaproteobacteria</taxon>
        <taxon>Hyphomicrobiales</taxon>
        <taxon>Rhizobiaceae</taxon>
        <taxon>Hoeflea</taxon>
    </lineage>
</organism>
<gene>
    <name evidence="1" type="ORF">OQ273_08825</name>
</gene>
<dbReference type="AlphaFoldDB" id="A0A9X3UHP6"/>
<dbReference type="RefSeq" id="WP_267990080.1">
    <property type="nucleotide sequence ID" value="NZ_JAPJZI010000001.1"/>
</dbReference>
<proteinExistence type="predicted"/>
<reference evidence="1" key="1">
    <citation type="submission" date="2022-11" db="EMBL/GenBank/DDBJ databases">
        <title>Draft genome sequence of Hoeflea poritis E7-10 and Hoeflea prorocentri PM5-8, separated from scleractinian coral Porites lutea and marine dinoflagellate.</title>
        <authorList>
            <person name="Zhang G."/>
            <person name="Wei Q."/>
            <person name="Cai L."/>
        </authorList>
    </citation>
    <scope>NUCLEOTIDE SEQUENCE</scope>
    <source>
        <strain evidence="1">PM5-8</strain>
    </source>
</reference>
<sequence>MSASDYEDGETQTVFVIIGRAFQEKGGEPIDLHIMLCAPDDDTAVRNALNALAQEGYEEAELDQIGVLDGMPDEEPHASAFQGAMEGEVAIITL</sequence>
<evidence type="ECO:0000313" key="2">
    <source>
        <dbReference type="Proteomes" id="UP001151234"/>
    </source>
</evidence>
<accession>A0A9X3UHP6</accession>
<dbReference type="Proteomes" id="UP001151234">
    <property type="component" value="Unassembled WGS sequence"/>
</dbReference>
<dbReference type="EMBL" id="JAPJZI010000001">
    <property type="protein sequence ID" value="MDA5398672.1"/>
    <property type="molecule type" value="Genomic_DNA"/>
</dbReference>
<comment type="caution">
    <text evidence="1">The sequence shown here is derived from an EMBL/GenBank/DDBJ whole genome shotgun (WGS) entry which is preliminary data.</text>
</comment>
<evidence type="ECO:0000313" key="1">
    <source>
        <dbReference type="EMBL" id="MDA5398672.1"/>
    </source>
</evidence>
<protein>
    <submittedName>
        <fullName evidence="1">Transcriptional regulator</fullName>
    </submittedName>
</protein>